<dbReference type="InterPro" id="IPR013320">
    <property type="entry name" value="ConA-like_dom_sf"/>
</dbReference>
<feature type="chain" id="PRO_5014363292" evidence="3">
    <location>
        <begin position="33"/>
        <end position="113"/>
    </location>
</feature>
<protein>
    <submittedName>
        <fullName evidence="5">Xyloglucan endotransglucosylase/hydrolase</fullName>
    </submittedName>
</protein>
<sequence length="113" mass="12359">MPLSSSPPSNFFHMVPILCLLILSLTIFSSNAQGPPSPGYYPNSKISPISFSQGFRNLWGPQHQKLDQNSLTIWLDSNTGSGFKSLHSYKSGYFGADIKLQPGYTAGVITSLY</sequence>
<reference evidence="5 6" key="2">
    <citation type="journal article" date="2017" name="Front. Plant Sci.">
        <title>Gene Classification and Mining of Molecular Markers Useful in Red Clover (Trifolium pratense) Breeding.</title>
        <authorList>
            <person name="Istvanek J."/>
            <person name="Dluhosova J."/>
            <person name="Dluhos P."/>
            <person name="Patkova L."/>
            <person name="Nedelnik J."/>
            <person name="Repkova J."/>
        </authorList>
    </citation>
    <scope>NUCLEOTIDE SEQUENCE [LARGE SCALE GENOMIC DNA]</scope>
    <source>
        <strain evidence="6">cv. Tatra</strain>
        <tissue evidence="5">Young leaves</tissue>
    </source>
</reference>
<comment type="caution">
    <text evidence="5">The sequence shown here is derived from an EMBL/GenBank/DDBJ whole genome shotgun (WGS) entry which is preliminary data.</text>
</comment>
<evidence type="ECO:0000313" key="5">
    <source>
        <dbReference type="EMBL" id="PNX67438.1"/>
    </source>
</evidence>
<dbReference type="AlphaFoldDB" id="A0A2K3KMA4"/>
<dbReference type="PROSITE" id="PS51762">
    <property type="entry name" value="GH16_2"/>
    <property type="match status" value="1"/>
</dbReference>
<dbReference type="EMBL" id="ASHM01102023">
    <property type="protein sequence ID" value="PNX67438.1"/>
    <property type="molecule type" value="Genomic_DNA"/>
</dbReference>
<dbReference type="InterPro" id="IPR000757">
    <property type="entry name" value="Beta-glucanase-like"/>
</dbReference>
<evidence type="ECO:0000256" key="3">
    <source>
        <dbReference type="SAM" id="SignalP"/>
    </source>
</evidence>
<dbReference type="GO" id="GO:0005975">
    <property type="term" value="P:carbohydrate metabolic process"/>
    <property type="evidence" value="ECO:0007669"/>
    <property type="project" value="InterPro"/>
</dbReference>
<evidence type="ECO:0000256" key="1">
    <source>
        <dbReference type="ARBA" id="ARBA00022801"/>
    </source>
</evidence>
<reference evidence="5 6" key="1">
    <citation type="journal article" date="2014" name="Am. J. Bot.">
        <title>Genome assembly and annotation for red clover (Trifolium pratense; Fabaceae).</title>
        <authorList>
            <person name="Istvanek J."/>
            <person name="Jaros M."/>
            <person name="Krenek A."/>
            <person name="Repkova J."/>
        </authorList>
    </citation>
    <scope>NUCLEOTIDE SEQUENCE [LARGE SCALE GENOMIC DNA]</scope>
    <source>
        <strain evidence="6">cv. Tatra</strain>
        <tissue evidence="5">Young leaves</tissue>
    </source>
</reference>
<dbReference type="PANTHER" id="PTHR31062">
    <property type="entry name" value="XYLOGLUCAN ENDOTRANSGLUCOSYLASE/HYDROLASE PROTEIN 8-RELATED"/>
    <property type="match status" value="1"/>
</dbReference>
<evidence type="ECO:0000313" key="6">
    <source>
        <dbReference type="Proteomes" id="UP000236291"/>
    </source>
</evidence>
<dbReference type="GO" id="GO:0004553">
    <property type="term" value="F:hydrolase activity, hydrolyzing O-glycosyl compounds"/>
    <property type="evidence" value="ECO:0007669"/>
    <property type="project" value="InterPro"/>
</dbReference>
<dbReference type="SUPFAM" id="SSF49899">
    <property type="entry name" value="Concanavalin A-like lectins/glucanases"/>
    <property type="match status" value="1"/>
</dbReference>
<gene>
    <name evidence="5" type="ORF">L195_g055628</name>
</gene>
<accession>A0A2K3KMA4</accession>
<keyword evidence="2" id="KW-0326">Glycosidase</keyword>
<feature type="domain" description="GH16" evidence="4">
    <location>
        <begin position="30"/>
        <end position="113"/>
    </location>
</feature>
<organism evidence="5 6">
    <name type="scientific">Trifolium pratense</name>
    <name type="common">Red clover</name>
    <dbReference type="NCBI Taxonomy" id="57577"/>
    <lineage>
        <taxon>Eukaryota</taxon>
        <taxon>Viridiplantae</taxon>
        <taxon>Streptophyta</taxon>
        <taxon>Embryophyta</taxon>
        <taxon>Tracheophyta</taxon>
        <taxon>Spermatophyta</taxon>
        <taxon>Magnoliopsida</taxon>
        <taxon>eudicotyledons</taxon>
        <taxon>Gunneridae</taxon>
        <taxon>Pentapetalae</taxon>
        <taxon>rosids</taxon>
        <taxon>fabids</taxon>
        <taxon>Fabales</taxon>
        <taxon>Fabaceae</taxon>
        <taxon>Papilionoideae</taxon>
        <taxon>50 kb inversion clade</taxon>
        <taxon>NPAAA clade</taxon>
        <taxon>Hologalegina</taxon>
        <taxon>IRL clade</taxon>
        <taxon>Trifolieae</taxon>
        <taxon>Trifolium</taxon>
    </lineage>
</organism>
<dbReference type="InterPro" id="IPR044791">
    <property type="entry name" value="Beta-glucanase/XTH"/>
</dbReference>
<feature type="non-terminal residue" evidence="5">
    <location>
        <position position="113"/>
    </location>
</feature>
<proteinExistence type="predicted"/>
<evidence type="ECO:0000256" key="2">
    <source>
        <dbReference type="ARBA" id="ARBA00023295"/>
    </source>
</evidence>
<keyword evidence="1 5" id="KW-0378">Hydrolase</keyword>
<feature type="signal peptide" evidence="3">
    <location>
        <begin position="1"/>
        <end position="32"/>
    </location>
</feature>
<dbReference type="Proteomes" id="UP000236291">
    <property type="component" value="Unassembled WGS sequence"/>
</dbReference>
<dbReference type="Gene3D" id="2.60.120.200">
    <property type="match status" value="1"/>
</dbReference>
<dbReference type="STRING" id="57577.A0A2K3KMA4"/>
<evidence type="ECO:0000259" key="4">
    <source>
        <dbReference type="PROSITE" id="PS51762"/>
    </source>
</evidence>
<keyword evidence="3" id="KW-0732">Signal</keyword>
<dbReference type="Pfam" id="PF00722">
    <property type="entry name" value="Glyco_hydro_16"/>
    <property type="match status" value="1"/>
</dbReference>
<name>A0A2K3KMA4_TRIPR</name>